<proteinExistence type="predicted"/>
<accession>A0A1N6G7R6</accession>
<keyword evidence="2" id="KW-1185">Reference proteome</keyword>
<organism evidence="1 2">
    <name type="scientific">Paraburkholderia phenazinium</name>
    <dbReference type="NCBI Taxonomy" id="60549"/>
    <lineage>
        <taxon>Bacteria</taxon>
        <taxon>Pseudomonadati</taxon>
        <taxon>Pseudomonadota</taxon>
        <taxon>Betaproteobacteria</taxon>
        <taxon>Burkholderiales</taxon>
        <taxon>Burkholderiaceae</taxon>
        <taxon>Paraburkholderia</taxon>
    </lineage>
</organism>
<dbReference type="AlphaFoldDB" id="A0A1N6G7R6"/>
<evidence type="ECO:0000313" key="2">
    <source>
        <dbReference type="Proteomes" id="UP000185151"/>
    </source>
</evidence>
<gene>
    <name evidence="1" type="ORF">SAMN05444165_0611</name>
</gene>
<name>A0A1N6G7R6_9BURK</name>
<dbReference type="EMBL" id="FSRU01000001">
    <property type="protein sequence ID" value="SIO03547.1"/>
    <property type="molecule type" value="Genomic_DNA"/>
</dbReference>
<sequence>MRRKRYTPIAMPHIFRIRDAVGGLALAVFFLYDAAYARPMH</sequence>
<protein>
    <submittedName>
        <fullName evidence="1">Uncharacterized protein</fullName>
    </submittedName>
</protein>
<reference evidence="1 2" key="1">
    <citation type="submission" date="2016-11" db="EMBL/GenBank/DDBJ databases">
        <authorList>
            <person name="Jaros S."/>
            <person name="Januszkiewicz K."/>
            <person name="Wedrychowicz H."/>
        </authorList>
    </citation>
    <scope>NUCLEOTIDE SEQUENCE [LARGE SCALE GENOMIC DNA]</scope>
    <source>
        <strain evidence="1 2">GAS95</strain>
    </source>
</reference>
<evidence type="ECO:0000313" key="1">
    <source>
        <dbReference type="EMBL" id="SIO03547.1"/>
    </source>
</evidence>
<dbReference type="Proteomes" id="UP000185151">
    <property type="component" value="Unassembled WGS sequence"/>
</dbReference>